<keyword evidence="2 4" id="KW-0479">Metal-binding</keyword>
<comment type="caution">
    <text evidence="7">The sequence shown here is derived from an EMBL/GenBank/DDBJ whole genome shotgun (WGS) entry which is preliminary data.</text>
</comment>
<evidence type="ECO:0000256" key="3">
    <source>
        <dbReference type="ARBA" id="ARBA00023004"/>
    </source>
</evidence>
<keyword evidence="1 4" id="KW-0349">Heme</keyword>
<feature type="signal peptide" evidence="5">
    <location>
        <begin position="1"/>
        <end position="27"/>
    </location>
</feature>
<keyword evidence="3 4" id="KW-0408">Iron</keyword>
<dbReference type="InterPro" id="IPR036909">
    <property type="entry name" value="Cyt_c-like_dom_sf"/>
</dbReference>
<dbReference type="PANTHER" id="PTHR35008:SF8">
    <property type="entry name" value="ALCOHOL DEHYDROGENASE CYTOCHROME C SUBUNIT"/>
    <property type="match status" value="1"/>
</dbReference>
<keyword evidence="8" id="KW-1185">Reference proteome</keyword>
<dbReference type="SUPFAM" id="SSF46626">
    <property type="entry name" value="Cytochrome c"/>
    <property type="match status" value="1"/>
</dbReference>
<dbReference type="Proteomes" id="UP000192277">
    <property type="component" value="Unassembled WGS sequence"/>
</dbReference>
<evidence type="ECO:0000256" key="1">
    <source>
        <dbReference type="ARBA" id="ARBA00022617"/>
    </source>
</evidence>
<reference evidence="7 8" key="1">
    <citation type="submission" date="2016-04" db="EMBL/GenBank/DDBJ databases">
        <authorList>
            <person name="Chen L."/>
            <person name="Zhuang W."/>
            <person name="Wang G."/>
        </authorList>
    </citation>
    <scope>NUCLEOTIDE SEQUENCE [LARGE SCALE GENOMIC DNA]</scope>
    <source>
        <strain evidence="8">GR20</strain>
    </source>
</reference>
<evidence type="ECO:0000259" key="6">
    <source>
        <dbReference type="PROSITE" id="PS51007"/>
    </source>
</evidence>
<gene>
    <name evidence="7" type="ORF">A4D02_15950</name>
</gene>
<protein>
    <submittedName>
        <fullName evidence="7">Diheme cytochrome c-553</fullName>
    </submittedName>
</protein>
<sequence length="197" mass="21273">MSRKTLFTIIIGSVVAIAIVRCGDAPAAQNPVETKDSARAGKLNLVERGKYLVTTLGCNDCHSTKKLGPQGPVIDSANLLAGCLESNPLPTFETDAVKKGLVVMLPTMTAFMGPWGTTFAANLTPDSTGIGSWSLDQFKKALREGKYKGLEGSRPLLPPMPWQNYINMTDDDVEAVFTYLKSVKPVKNVVPGFRPMK</sequence>
<feature type="chain" id="PRO_5047387151" evidence="5">
    <location>
        <begin position="28"/>
        <end position="197"/>
    </location>
</feature>
<evidence type="ECO:0000313" key="7">
    <source>
        <dbReference type="EMBL" id="OQP40407.1"/>
    </source>
</evidence>
<name>A0ABX3NQ12_9BACT</name>
<organism evidence="7 8">
    <name type="scientific">Niastella koreensis</name>
    <dbReference type="NCBI Taxonomy" id="354356"/>
    <lineage>
        <taxon>Bacteria</taxon>
        <taxon>Pseudomonadati</taxon>
        <taxon>Bacteroidota</taxon>
        <taxon>Chitinophagia</taxon>
        <taxon>Chitinophagales</taxon>
        <taxon>Chitinophagaceae</taxon>
        <taxon>Niastella</taxon>
    </lineage>
</organism>
<keyword evidence="5" id="KW-0732">Signal</keyword>
<dbReference type="PANTHER" id="PTHR35008">
    <property type="entry name" value="BLL4482 PROTEIN-RELATED"/>
    <property type="match status" value="1"/>
</dbReference>
<dbReference type="Gene3D" id="1.10.760.10">
    <property type="entry name" value="Cytochrome c-like domain"/>
    <property type="match status" value="1"/>
</dbReference>
<evidence type="ECO:0000256" key="5">
    <source>
        <dbReference type="SAM" id="SignalP"/>
    </source>
</evidence>
<dbReference type="InterPro" id="IPR051459">
    <property type="entry name" value="Cytochrome_c-type_DH"/>
</dbReference>
<proteinExistence type="predicted"/>
<accession>A0ABX3NQ12</accession>
<dbReference type="Pfam" id="PF00034">
    <property type="entry name" value="Cytochrom_C"/>
    <property type="match status" value="1"/>
</dbReference>
<dbReference type="InterPro" id="IPR009056">
    <property type="entry name" value="Cyt_c-like_dom"/>
</dbReference>
<evidence type="ECO:0000256" key="4">
    <source>
        <dbReference type="PROSITE-ProRule" id="PRU00433"/>
    </source>
</evidence>
<dbReference type="EMBL" id="LWBO01000077">
    <property type="protein sequence ID" value="OQP40407.1"/>
    <property type="molecule type" value="Genomic_DNA"/>
</dbReference>
<evidence type="ECO:0000256" key="2">
    <source>
        <dbReference type="ARBA" id="ARBA00022723"/>
    </source>
</evidence>
<feature type="domain" description="Cytochrome c" evidence="6">
    <location>
        <begin position="44"/>
        <end position="184"/>
    </location>
</feature>
<evidence type="ECO:0000313" key="8">
    <source>
        <dbReference type="Proteomes" id="UP000192277"/>
    </source>
</evidence>
<dbReference type="PROSITE" id="PS51007">
    <property type="entry name" value="CYTC"/>
    <property type="match status" value="1"/>
</dbReference>
<dbReference type="RefSeq" id="WP_014217695.1">
    <property type="nucleotide sequence ID" value="NZ_LWBO01000077.1"/>
</dbReference>